<evidence type="ECO:0000259" key="7">
    <source>
        <dbReference type="Pfam" id="PF08340"/>
    </source>
</evidence>
<feature type="domain" description="Endoribonuclease YicC-like N-terminal" evidence="6">
    <location>
        <begin position="2"/>
        <end position="156"/>
    </location>
</feature>
<feature type="domain" description="Endoribonuclease YicC-like C-terminal" evidence="7">
    <location>
        <begin position="174"/>
        <end position="294"/>
    </location>
</feature>
<reference evidence="8 9" key="1">
    <citation type="journal article" date="2017" name="ISME J.">
        <title>Energy and carbon metabolisms in a deep terrestrial subsurface fluid microbial community.</title>
        <authorList>
            <person name="Momper L."/>
            <person name="Jungbluth S.P."/>
            <person name="Lee M.D."/>
            <person name="Amend J.P."/>
        </authorList>
    </citation>
    <scope>NUCLEOTIDE SEQUENCE [LARGE SCALE GENOMIC DNA]</scope>
    <source>
        <strain evidence="8">SURF_5</strain>
    </source>
</reference>
<sequence>MIRSMTGFGQGAAETDGLSVWAEVSSLNHRYLDLNLKLSSVFLSFEHELRKFVQGFFERGRINISLTSEGALSEATEVEFNRHLAQQYLDQVRAFSLESDLRDDLSLTSILRLSTLWNPKRPAAEDLEKLLGAAKKALTVAIEQLTRMREQEGSAIWADLCGRIDHINTFIKQISSRAPGVVDDYRQRLKERIDSLLPEGAALDEQRLLAEVGLFGEKADISEELVRLASHIEQFHAIGQQHGNVGRRLDFLLQEMFREITTIGSKARDAAISHDVVEVKGLLEKMREQVQNVE</sequence>
<evidence type="ECO:0000256" key="4">
    <source>
        <dbReference type="ARBA" id="ARBA00022801"/>
    </source>
</evidence>
<dbReference type="PANTHER" id="PTHR30636">
    <property type="entry name" value="UPF0701 PROTEIN YICC"/>
    <property type="match status" value="1"/>
</dbReference>
<evidence type="ECO:0000313" key="9">
    <source>
        <dbReference type="Proteomes" id="UP000265882"/>
    </source>
</evidence>
<evidence type="ECO:0000313" key="8">
    <source>
        <dbReference type="EMBL" id="RJP17529.1"/>
    </source>
</evidence>
<dbReference type="AlphaFoldDB" id="A0A3A4ND82"/>
<evidence type="ECO:0000256" key="5">
    <source>
        <dbReference type="ARBA" id="ARBA00035648"/>
    </source>
</evidence>
<dbReference type="EMBL" id="QZKU01000114">
    <property type="protein sequence ID" value="RJP17529.1"/>
    <property type="molecule type" value="Genomic_DNA"/>
</dbReference>
<evidence type="ECO:0000256" key="1">
    <source>
        <dbReference type="ARBA" id="ARBA00001968"/>
    </source>
</evidence>
<comment type="similarity">
    <text evidence="5">Belongs to the YicC/YloC family.</text>
</comment>
<dbReference type="Pfam" id="PF03755">
    <property type="entry name" value="YicC-like_N"/>
    <property type="match status" value="1"/>
</dbReference>
<dbReference type="GO" id="GO:0016787">
    <property type="term" value="F:hydrolase activity"/>
    <property type="evidence" value="ECO:0007669"/>
    <property type="project" value="UniProtKB-KW"/>
</dbReference>
<keyword evidence="4" id="KW-0378">Hydrolase</keyword>
<evidence type="ECO:0000256" key="2">
    <source>
        <dbReference type="ARBA" id="ARBA00022722"/>
    </source>
</evidence>
<dbReference type="GO" id="GO:0004521">
    <property type="term" value="F:RNA endonuclease activity"/>
    <property type="evidence" value="ECO:0007669"/>
    <property type="project" value="InterPro"/>
</dbReference>
<protein>
    <submittedName>
        <fullName evidence="8">YicC family protein</fullName>
    </submittedName>
</protein>
<dbReference type="Pfam" id="PF08340">
    <property type="entry name" value="YicC-like_C"/>
    <property type="match status" value="1"/>
</dbReference>
<name>A0A3A4ND82_ABYX5</name>
<comment type="cofactor">
    <cofactor evidence="1">
        <name>a divalent metal cation</name>
        <dbReference type="ChEBI" id="CHEBI:60240"/>
    </cofactor>
</comment>
<dbReference type="InterPro" id="IPR005229">
    <property type="entry name" value="YicC/YloC-like"/>
</dbReference>
<gene>
    <name evidence="8" type="ORF">C4520_16325</name>
</gene>
<dbReference type="Proteomes" id="UP000265882">
    <property type="component" value="Unassembled WGS sequence"/>
</dbReference>
<dbReference type="NCBIfam" id="TIGR00255">
    <property type="entry name" value="YicC/YloC family endoribonuclease"/>
    <property type="match status" value="1"/>
</dbReference>
<organism evidence="8 9">
    <name type="scientific">Abyssobacteria bacterium (strain SURF_5)</name>
    <dbReference type="NCBI Taxonomy" id="2093360"/>
    <lineage>
        <taxon>Bacteria</taxon>
        <taxon>Pseudomonadati</taxon>
        <taxon>Candidatus Hydrogenedentota</taxon>
        <taxon>Candidatus Abyssobacteria</taxon>
    </lineage>
</organism>
<dbReference type="InterPro" id="IPR013551">
    <property type="entry name" value="YicC-like_C"/>
</dbReference>
<evidence type="ECO:0000259" key="6">
    <source>
        <dbReference type="Pfam" id="PF03755"/>
    </source>
</evidence>
<evidence type="ECO:0000256" key="3">
    <source>
        <dbReference type="ARBA" id="ARBA00022759"/>
    </source>
</evidence>
<proteinExistence type="inferred from homology"/>
<dbReference type="PANTHER" id="PTHR30636:SF3">
    <property type="entry name" value="UPF0701 PROTEIN YICC"/>
    <property type="match status" value="1"/>
</dbReference>
<comment type="caution">
    <text evidence="8">The sequence shown here is derived from an EMBL/GenBank/DDBJ whole genome shotgun (WGS) entry which is preliminary data.</text>
</comment>
<accession>A0A3A4ND82</accession>
<keyword evidence="3" id="KW-0255">Endonuclease</keyword>
<keyword evidence="2" id="KW-0540">Nuclease</keyword>
<dbReference type="InterPro" id="IPR013527">
    <property type="entry name" value="YicC-like_N"/>
</dbReference>